<dbReference type="OrthoDB" id="5976774at2759"/>
<keyword evidence="1" id="KW-0472">Membrane</keyword>
<protein>
    <submittedName>
        <fullName evidence="2">Uncharacterized protein</fullName>
    </submittedName>
</protein>
<keyword evidence="1" id="KW-0812">Transmembrane</keyword>
<gene>
    <name evidence="2" type="ORF">OCBIM_22014985mg</name>
</gene>
<evidence type="ECO:0000313" key="2">
    <source>
        <dbReference type="EMBL" id="KOF88403.1"/>
    </source>
</evidence>
<proteinExistence type="predicted"/>
<feature type="transmembrane region" description="Helical" evidence="1">
    <location>
        <begin position="6"/>
        <end position="28"/>
    </location>
</feature>
<sequence length="111" mass="12819">MLYGMITIILGALLGIHGLLIGFFVHFIGIQYEKNNYKPVSEILYGFSDEKKELLCSKIKKILKRSTFTDTSQLLKSSKSDNNYYYDIRDKMIAFLALEYNLISKPKPNNK</sequence>
<organism evidence="2">
    <name type="scientific">Octopus bimaculoides</name>
    <name type="common">California two-spotted octopus</name>
    <dbReference type="NCBI Taxonomy" id="37653"/>
    <lineage>
        <taxon>Eukaryota</taxon>
        <taxon>Metazoa</taxon>
        <taxon>Spiralia</taxon>
        <taxon>Lophotrochozoa</taxon>
        <taxon>Mollusca</taxon>
        <taxon>Cephalopoda</taxon>
        <taxon>Coleoidea</taxon>
        <taxon>Octopodiformes</taxon>
        <taxon>Octopoda</taxon>
        <taxon>Incirrata</taxon>
        <taxon>Octopodidae</taxon>
        <taxon>Octopus</taxon>
    </lineage>
</organism>
<dbReference type="EMBL" id="KQ418192">
    <property type="protein sequence ID" value="KOF88403.1"/>
    <property type="molecule type" value="Genomic_DNA"/>
</dbReference>
<keyword evidence="1" id="KW-1133">Transmembrane helix</keyword>
<reference evidence="2" key="1">
    <citation type="submission" date="2015-07" db="EMBL/GenBank/DDBJ databases">
        <title>MeaNS - Measles Nucleotide Surveillance Program.</title>
        <authorList>
            <person name="Tran T."/>
            <person name="Druce J."/>
        </authorList>
    </citation>
    <scope>NUCLEOTIDE SEQUENCE</scope>
    <source>
        <strain evidence="2">UCB-OBI-ISO-001</strain>
        <tissue evidence="2">Gonad</tissue>
    </source>
</reference>
<evidence type="ECO:0000256" key="1">
    <source>
        <dbReference type="SAM" id="Phobius"/>
    </source>
</evidence>
<dbReference type="KEGG" id="obi:106870773"/>
<dbReference type="AlphaFoldDB" id="A0A0L8HGM3"/>
<name>A0A0L8HGM3_OCTBM</name>
<accession>A0A0L8HGM3</accession>